<keyword evidence="2" id="KW-1185">Reference proteome</keyword>
<dbReference type="AlphaFoldDB" id="A0A5J5B2L5"/>
<dbReference type="GO" id="GO:0007059">
    <property type="term" value="P:chromosome segregation"/>
    <property type="evidence" value="ECO:0007669"/>
    <property type="project" value="TreeGrafter"/>
</dbReference>
<evidence type="ECO:0000313" key="1">
    <source>
        <dbReference type="EMBL" id="KAA8535381.1"/>
    </source>
</evidence>
<dbReference type="GO" id="GO:0000212">
    <property type="term" value="P:meiotic spindle organization"/>
    <property type="evidence" value="ECO:0007669"/>
    <property type="project" value="InterPro"/>
</dbReference>
<name>A0A5J5B2L5_9ASTE</name>
<evidence type="ECO:0000313" key="2">
    <source>
        <dbReference type="Proteomes" id="UP000325577"/>
    </source>
</evidence>
<reference evidence="1 2" key="1">
    <citation type="submission" date="2019-09" db="EMBL/GenBank/DDBJ databases">
        <title>A chromosome-level genome assembly of the Chinese tupelo Nyssa sinensis.</title>
        <authorList>
            <person name="Yang X."/>
            <person name="Kang M."/>
            <person name="Yang Y."/>
            <person name="Xiong H."/>
            <person name="Wang M."/>
            <person name="Zhang Z."/>
            <person name="Wang Z."/>
            <person name="Wu H."/>
            <person name="Ma T."/>
            <person name="Liu J."/>
            <person name="Xi Z."/>
        </authorList>
    </citation>
    <scope>NUCLEOTIDE SEQUENCE [LARGE SCALE GENOMIC DNA]</scope>
    <source>
        <strain evidence="1">J267</strain>
        <tissue evidence="1">Leaf</tissue>
    </source>
</reference>
<dbReference type="InterPro" id="IPR037500">
    <property type="entry name" value="Msp1"/>
</dbReference>
<dbReference type="EMBL" id="CM018040">
    <property type="protein sequence ID" value="KAA8535381.1"/>
    <property type="molecule type" value="Genomic_DNA"/>
</dbReference>
<organism evidence="1 2">
    <name type="scientific">Nyssa sinensis</name>
    <dbReference type="NCBI Taxonomy" id="561372"/>
    <lineage>
        <taxon>Eukaryota</taxon>
        <taxon>Viridiplantae</taxon>
        <taxon>Streptophyta</taxon>
        <taxon>Embryophyta</taxon>
        <taxon>Tracheophyta</taxon>
        <taxon>Spermatophyta</taxon>
        <taxon>Magnoliopsida</taxon>
        <taxon>eudicotyledons</taxon>
        <taxon>Gunneridae</taxon>
        <taxon>Pentapetalae</taxon>
        <taxon>asterids</taxon>
        <taxon>Cornales</taxon>
        <taxon>Nyssaceae</taxon>
        <taxon>Nyssa</taxon>
    </lineage>
</organism>
<accession>A0A5J5B2L5</accession>
<dbReference type="PANTHER" id="PTHR35768:SF1">
    <property type="entry name" value="PROTEIN MULTIPOLAR SPINDLE 1"/>
    <property type="match status" value="1"/>
</dbReference>
<dbReference type="PANTHER" id="PTHR35768">
    <property type="entry name" value="PROTEIN MULTIPOLAR SPINDLE 1"/>
    <property type="match status" value="1"/>
</dbReference>
<proteinExistence type="predicted"/>
<dbReference type="GO" id="GO:0007140">
    <property type="term" value="P:male meiotic nuclear division"/>
    <property type="evidence" value="ECO:0007669"/>
    <property type="project" value="TreeGrafter"/>
</dbReference>
<protein>
    <submittedName>
        <fullName evidence="1">Uncharacterized protein</fullName>
    </submittedName>
</protein>
<sequence length="164" mass="19082">MREALRKESLLIIETQLHHFDNDAQFHVQHLIRKLGSEPFVGQRVILSVSQRISVLAESFLFMDPFDDAFPSMHSCMYMTIELVEFLVSDYLLTWSSSEGFDTKLFEEWLTSVLHARKALELLESRNGLYVLYMDRVIGEVVRQVGQVSSLQKLNLDILNNLFR</sequence>
<gene>
    <name evidence="1" type="ORF">F0562_030384</name>
</gene>
<dbReference type="Proteomes" id="UP000325577">
    <property type="component" value="Linkage Group LG17"/>
</dbReference>
<dbReference type="GO" id="GO:0042138">
    <property type="term" value="P:meiotic DNA double-strand break formation"/>
    <property type="evidence" value="ECO:0007669"/>
    <property type="project" value="InterPro"/>
</dbReference>
<dbReference type="OrthoDB" id="1913471at2759"/>